<dbReference type="InterPro" id="IPR036388">
    <property type="entry name" value="WH-like_DNA-bd_sf"/>
</dbReference>
<dbReference type="InterPro" id="IPR051081">
    <property type="entry name" value="HTH_MetalResp_TranReg"/>
</dbReference>
<evidence type="ECO:0000313" key="6">
    <source>
        <dbReference type="EMBL" id="TYS74181.1"/>
    </source>
</evidence>
<evidence type="ECO:0000256" key="3">
    <source>
        <dbReference type="ARBA" id="ARBA00023163"/>
    </source>
</evidence>
<proteinExistence type="predicted"/>
<dbReference type="SMART" id="SM00418">
    <property type="entry name" value="HTH_ARSR"/>
    <property type="match status" value="1"/>
</dbReference>
<dbReference type="CDD" id="cd00090">
    <property type="entry name" value="HTH_ARSR"/>
    <property type="match status" value="1"/>
</dbReference>
<evidence type="ECO:0000256" key="2">
    <source>
        <dbReference type="ARBA" id="ARBA00023125"/>
    </source>
</evidence>
<organism evidence="6 8">
    <name type="scientific">Sutcliffiella horikoshii</name>
    <dbReference type="NCBI Taxonomy" id="79883"/>
    <lineage>
        <taxon>Bacteria</taxon>
        <taxon>Bacillati</taxon>
        <taxon>Bacillota</taxon>
        <taxon>Bacilli</taxon>
        <taxon>Bacillales</taxon>
        <taxon>Bacillaceae</taxon>
        <taxon>Sutcliffiella</taxon>
    </lineage>
</organism>
<dbReference type="Gene3D" id="1.10.10.10">
    <property type="entry name" value="Winged helix-like DNA-binding domain superfamily/Winged helix DNA-binding domain"/>
    <property type="match status" value="1"/>
</dbReference>
<keyword evidence="7" id="KW-1185">Reference proteome</keyword>
<keyword evidence="2" id="KW-0238">DNA-binding</keyword>
<dbReference type="Pfam" id="PF01022">
    <property type="entry name" value="HTH_5"/>
    <property type="match status" value="1"/>
</dbReference>
<dbReference type="GO" id="GO:0003677">
    <property type="term" value="F:DNA binding"/>
    <property type="evidence" value="ECO:0007669"/>
    <property type="project" value="UniProtKB-KW"/>
</dbReference>
<dbReference type="GeneID" id="96739733"/>
<reference evidence="6 8" key="2">
    <citation type="submission" date="2019-08" db="EMBL/GenBank/DDBJ databases">
        <title>Bacillus genomes from the desert of Cuatro Cienegas, Coahuila.</title>
        <authorList>
            <person name="Olmedo-Alvarez G."/>
        </authorList>
    </citation>
    <scope>NUCLEOTIDE SEQUENCE [LARGE SCALE GENOMIC DNA]</scope>
    <source>
        <strain evidence="6 8">CH98b_3T</strain>
    </source>
</reference>
<evidence type="ECO:0000259" key="4">
    <source>
        <dbReference type="PROSITE" id="PS50987"/>
    </source>
</evidence>
<dbReference type="PANTHER" id="PTHR33154">
    <property type="entry name" value="TRANSCRIPTIONAL REGULATOR, ARSR FAMILY"/>
    <property type="match status" value="1"/>
</dbReference>
<keyword evidence="3" id="KW-0804">Transcription</keyword>
<reference evidence="5 7" key="1">
    <citation type="submission" date="2017-04" db="EMBL/GenBank/DDBJ databases">
        <title>Complete Genome Sequence of the Bacillus horikoshii 20a strain from Cuatro Cienegas, Coahuila, Mexico.</title>
        <authorList>
            <person name="Zarza E."/>
            <person name="Alcaraz L.D."/>
            <person name="Aguilar-Salinas B."/>
            <person name="Islas A."/>
            <person name="Olmedo-Alvarez G."/>
        </authorList>
    </citation>
    <scope>NUCLEOTIDE SEQUENCE [LARGE SCALE GENOMIC DNA]</scope>
    <source>
        <strain evidence="5 7">20a</strain>
    </source>
</reference>
<dbReference type="OrthoDB" id="9798835at2"/>
<dbReference type="RefSeq" id="WP_010194559.1">
    <property type="nucleotide sequence ID" value="NZ_CP020880.1"/>
</dbReference>
<dbReference type="Proteomes" id="UP000195573">
    <property type="component" value="Chromosome"/>
</dbReference>
<dbReference type="Proteomes" id="UP000324517">
    <property type="component" value="Unassembled WGS sequence"/>
</dbReference>
<accession>A0A1Y0CPW9</accession>
<feature type="domain" description="HTH arsR-type" evidence="4">
    <location>
        <begin position="2"/>
        <end position="97"/>
    </location>
</feature>
<dbReference type="GO" id="GO:0003700">
    <property type="term" value="F:DNA-binding transcription factor activity"/>
    <property type="evidence" value="ECO:0007669"/>
    <property type="project" value="InterPro"/>
</dbReference>
<gene>
    <name evidence="5" type="ORF">B4U37_15040</name>
    <name evidence="6" type="ORF">FZC75_00260</name>
</gene>
<dbReference type="PROSITE" id="PS50987">
    <property type="entry name" value="HTH_ARSR_2"/>
    <property type="match status" value="1"/>
</dbReference>
<evidence type="ECO:0000313" key="5">
    <source>
        <dbReference type="EMBL" id="ART77282.1"/>
    </source>
</evidence>
<dbReference type="EMBL" id="CP020880">
    <property type="protein sequence ID" value="ART77282.1"/>
    <property type="molecule type" value="Genomic_DNA"/>
</dbReference>
<dbReference type="NCBIfam" id="NF033788">
    <property type="entry name" value="HTH_metalloreg"/>
    <property type="match status" value="1"/>
</dbReference>
<evidence type="ECO:0000313" key="7">
    <source>
        <dbReference type="Proteomes" id="UP000195573"/>
    </source>
</evidence>
<dbReference type="EMBL" id="VTET01000001">
    <property type="protein sequence ID" value="TYS74181.1"/>
    <property type="molecule type" value="Genomic_DNA"/>
</dbReference>
<evidence type="ECO:0000313" key="8">
    <source>
        <dbReference type="Proteomes" id="UP000324517"/>
    </source>
</evidence>
<dbReference type="SUPFAM" id="SSF46785">
    <property type="entry name" value="Winged helix' DNA-binding domain"/>
    <property type="match status" value="1"/>
</dbReference>
<dbReference type="InterPro" id="IPR001845">
    <property type="entry name" value="HTH_ArsR_DNA-bd_dom"/>
</dbReference>
<dbReference type="KEGG" id="bhk:B4U37_15040"/>
<name>A0A1Y0CPW9_9BACI</name>
<dbReference type="InterPro" id="IPR011991">
    <property type="entry name" value="ArsR-like_HTH"/>
</dbReference>
<keyword evidence="1" id="KW-0805">Transcription regulation</keyword>
<protein>
    <submittedName>
        <fullName evidence="5 6">Transcriptional regulator</fullName>
    </submittedName>
</protein>
<sequence>MQQVLKMEEAAATLKILSDKTRLSMLALLQDHDCCVCEFVEIFQMSQPSISQHVKKLKEVGLVKESRKGQWIMYSINTEHPHYQLITSILVHVPSLEEKMKELEQKGLRITCC</sequence>
<dbReference type="PRINTS" id="PR00778">
    <property type="entry name" value="HTHARSR"/>
</dbReference>
<dbReference type="PANTHER" id="PTHR33154:SF18">
    <property type="entry name" value="ARSENICAL RESISTANCE OPERON REPRESSOR"/>
    <property type="match status" value="1"/>
</dbReference>
<evidence type="ECO:0000256" key="1">
    <source>
        <dbReference type="ARBA" id="ARBA00023015"/>
    </source>
</evidence>
<dbReference type="AlphaFoldDB" id="A0A1Y0CPW9"/>
<dbReference type="InterPro" id="IPR036390">
    <property type="entry name" value="WH_DNA-bd_sf"/>
</dbReference>